<evidence type="ECO:0000256" key="8">
    <source>
        <dbReference type="SAM" id="MobiDB-lite"/>
    </source>
</evidence>
<evidence type="ECO:0000256" key="4">
    <source>
        <dbReference type="ARBA" id="ARBA00022525"/>
    </source>
</evidence>
<evidence type="ECO:0000256" key="7">
    <source>
        <dbReference type="ARBA" id="ARBA00025541"/>
    </source>
</evidence>
<evidence type="ECO:0000256" key="5">
    <source>
        <dbReference type="ARBA" id="ARBA00023026"/>
    </source>
</evidence>
<keyword evidence="10" id="KW-1185">Reference proteome</keyword>
<dbReference type="RefSeq" id="WP_047906558.1">
    <property type="nucleotide sequence ID" value="NZ_CP011807.3"/>
</dbReference>
<proteinExistence type="inferred from homology"/>
<dbReference type="STRING" id="656179.AB870_12320"/>
<gene>
    <name evidence="9" type="ORF">AB870_12320</name>
</gene>
<dbReference type="OrthoDB" id="6507315at2"/>
<dbReference type="PATRIC" id="fig|656179.3.peg.2622"/>
<evidence type="ECO:0000256" key="6">
    <source>
        <dbReference type="ARBA" id="ARBA00023054"/>
    </source>
</evidence>
<dbReference type="SUPFAM" id="SSF140693">
    <property type="entry name" value="IpaD-like"/>
    <property type="match status" value="1"/>
</dbReference>
<keyword evidence="4" id="KW-0964">Secreted</keyword>
<keyword evidence="6" id="KW-0175">Coiled coil</keyword>
<dbReference type="Proteomes" id="UP000035651">
    <property type="component" value="Chromosome"/>
</dbReference>
<evidence type="ECO:0000313" key="9">
    <source>
        <dbReference type="EMBL" id="AKM30724.1"/>
    </source>
</evidence>
<dbReference type="AlphaFoldDB" id="A0A0H3WRB5"/>
<comment type="function">
    <text evidence="7">Required for invasion of epithelial cells, as well as for survival within host cells, escape from endocytic vesicles and subsequent actin-tail formation. Probably regulates the secretion of effectors BipB and BipC and their final integration into the target cell membrane.</text>
</comment>
<name>A0A0H3WRB5_9BURK</name>
<dbReference type="InterPro" id="IPR009483">
    <property type="entry name" value="IpaD/BipD/SipD"/>
</dbReference>
<dbReference type="EMBL" id="CP011807">
    <property type="protein sequence ID" value="AKM30724.1"/>
    <property type="molecule type" value="Genomic_DNA"/>
</dbReference>
<comment type="similarity">
    <text evidence="2">Belongs to the invasin protein D family.</text>
</comment>
<evidence type="ECO:0000256" key="3">
    <source>
        <dbReference type="ARBA" id="ARBA00018825"/>
    </source>
</evidence>
<dbReference type="GO" id="GO:0005576">
    <property type="term" value="C:extracellular region"/>
    <property type="evidence" value="ECO:0007669"/>
    <property type="project" value="UniProtKB-SubCell"/>
</dbReference>
<feature type="compositionally biased region" description="Basic and acidic residues" evidence="8">
    <location>
        <begin position="138"/>
        <end position="148"/>
    </location>
</feature>
<dbReference type="Pfam" id="PF06511">
    <property type="entry name" value="T3SS_TC"/>
    <property type="match status" value="1"/>
</dbReference>
<protein>
    <recommendedName>
        <fullName evidence="3">Translocator protein BipD</fullName>
    </recommendedName>
</protein>
<keyword evidence="5" id="KW-0843">Virulence</keyword>
<accession>A0A0H3WRB5</accession>
<organism evidence="9 10">
    <name type="scientific">Pandoraea faecigallinarum</name>
    <dbReference type="NCBI Taxonomy" id="656179"/>
    <lineage>
        <taxon>Bacteria</taxon>
        <taxon>Pseudomonadati</taxon>
        <taxon>Pseudomonadota</taxon>
        <taxon>Betaproteobacteria</taxon>
        <taxon>Burkholderiales</taxon>
        <taxon>Burkholderiaceae</taxon>
        <taxon>Pandoraea</taxon>
    </lineage>
</organism>
<dbReference type="InterPro" id="IPR036708">
    <property type="entry name" value="BipD-like_sf"/>
</dbReference>
<sequence>MMESVNERSAPWLMFRDVGASDVKAEGVKENRVPGRQPGDDLSPASVLLAGAVQGADKLRGALRSIDDRMLDVQSGKASVDALDETLDDARLAALDLGARLKGLASSDVPIPGALREQIAEFLRESPERKPGALPDDPGIRQMDDAPKVDAGNPDAAPQTDTGKEGDDKVPTDGEIWDKLIAVIGHMKEFFLKIFSEAAKKYLEFSKALADIMSKLSGWIENQNDGKEVDLDVGKLKEALQPLLNKYKLPGKEGVLWPTQTPGDGPIEGGAKEDAEKWAKELGLPEGSVKEQPEGSGKFVVVVDLSTIETMINTLPQGDGNGKKRMTTQELEIWRTGFTGQESVVKTQVQGLSQRYATANATNENLVKLLSGAILAMSESNKGFFR</sequence>
<evidence type="ECO:0000256" key="2">
    <source>
        <dbReference type="ARBA" id="ARBA00007741"/>
    </source>
</evidence>
<evidence type="ECO:0000313" key="10">
    <source>
        <dbReference type="Proteomes" id="UP000035651"/>
    </source>
</evidence>
<feature type="compositionally biased region" description="Basic and acidic residues" evidence="8">
    <location>
        <begin position="162"/>
        <end position="171"/>
    </location>
</feature>
<evidence type="ECO:0000256" key="1">
    <source>
        <dbReference type="ARBA" id="ARBA00004613"/>
    </source>
</evidence>
<dbReference type="Gene3D" id="1.20.1710.10">
    <property type="entry name" value="IpaD-like"/>
    <property type="match status" value="1"/>
</dbReference>
<reference evidence="9" key="1">
    <citation type="submission" date="2016-06" db="EMBL/GenBank/DDBJ databases">
        <title>Complete Genome Sequence of Pandoraea faecigallinarum DSM-23572.</title>
        <authorList>
            <person name="Yong D."/>
            <person name="Ee R."/>
            <person name="Lim Y.-L."/>
            <person name="Yin W.-F."/>
            <person name="Chan K.-G."/>
        </authorList>
    </citation>
    <scope>NUCLEOTIDE SEQUENCE</scope>
    <source>
        <strain evidence="9">DSM 23572</strain>
    </source>
</reference>
<comment type="subcellular location">
    <subcellularLocation>
        <location evidence="1">Secreted</location>
    </subcellularLocation>
</comment>
<dbReference type="KEGG" id="pfg:AB870_12320"/>
<feature type="region of interest" description="Disordered" evidence="8">
    <location>
        <begin position="124"/>
        <end position="171"/>
    </location>
</feature>